<name>A0A1T4RYF4_9HYPH</name>
<sequence length="157" mass="16577">MTTVLRFLFVVPFGYIAACLAAAFALLWPFFNSQAASDADLFFWLQAGATFVAQVVMVGSATFVPWAAFMVLTELLGLSSLLLHAAAGALGAYLLTRLAYAGAMPDRNVITAVIVSGVAFALVYWVIAGRGAGSWRRVPPSRDEGTEPQAGEPSSQG</sequence>
<organism evidence="3 4">
    <name type="scientific">Consotaella salsifontis</name>
    <dbReference type="NCBI Taxonomy" id="1365950"/>
    <lineage>
        <taxon>Bacteria</taxon>
        <taxon>Pseudomonadati</taxon>
        <taxon>Pseudomonadota</taxon>
        <taxon>Alphaproteobacteria</taxon>
        <taxon>Hyphomicrobiales</taxon>
        <taxon>Aurantimonadaceae</taxon>
        <taxon>Consotaella</taxon>
    </lineage>
</organism>
<dbReference type="AlphaFoldDB" id="A0A1T4RYF4"/>
<accession>A0A1T4RYF4</accession>
<keyword evidence="4" id="KW-1185">Reference proteome</keyword>
<dbReference type="Proteomes" id="UP000190135">
    <property type="component" value="Unassembled WGS sequence"/>
</dbReference>
<feature type="transmembrane region" description="Helical" evidence="2">
    <location>
        <begin position="43"/>
        <end position="69"/>
    </location>
</feature>
<keyword evidence="2" id="KW-1133">Transmembrane helix</keyword>
<proteinExistence type="predicted"/>
<keyword evidence="2" id="KW-0812">Transmembrane</keyword>
<evidence type="ECO:0000256" key="2">
    <source>
        <dbReference type="SAM" id="Phobius"/>
    </source>
</evidence>
<protein>
    <submittedName>
        <fullName evidence="3">Uncharacterized protein</fullName>
    </submittedName>
</protein>
<dbReference type="RefSeq" id="WP_078708818.1">
    <property type="nucleotide sequence ID" value="NZ_FUXL01000008.1"/>
</dbReference>
<evidence type="ECO:0000256" key="1">
    <source>
        <dbReference type="SAM" id="MobiDB-lite"/>
    </source>
</evidence>
<keyword evidence="2" id="KW-0472">Membrane</keyword>
<feature type="region of interest" description="Disordered" evidence="1">
    <location>
        <begin position="135"/>
        <end position="157"/>
    </location>
</feature>
<feature type="transmembrane region" description="Helical" evidence="2">
    <location>
        <begin position="7"/>
        <end position="31"/>
    </location>
</feature>
<dbReference type="EMBL" id="FUXL01000008">
    <property type="protein sequence ID" value="SKA20947.1"/>
    <property type="molecule type" value="Genomic_DNA"/>
</dbReference>
<evidence type="ECO:0000313" key="4">
    <source>
        <dbReference type="Proteomes" id="UP000190135"/>
    </source>
</evidence>
<dbReference type="STRING" id="1365950.SAMN05428963_10882"/>
<feature type="transmembrane region" description="Helical" evidence="2">
    <location>
        <begin position="109"/>
        <end position="127"/>
    </location>
</feature>
<feature type="transmembrane region" description="Helical" evidence="2">
    <location>
        <begin position="81"/>
        <end position="103"/>
    </location>
</feature>
<gene>
    <name evidence="3" type="ORF">SAMN05428963_10882</name>
</gene>
<reference evidence="3 4" key="1">
    <citation type="submission" date="2017-02" db="EMBL/GenBank/DDBJ databases">
        <authorList>
            <person name="Peterson S.W."/>
        </authorList>
    </citation>
    <scope>NUCLEOTIDE SEQUENCE [LARGE SCALE GENOMIC DNA]</scope>
    <source>
        <strain evidence="3 4">USBA 369</strain>
    </source>
</reference>
<evidence type="ECO:0000313" key="3">
    <source>
        <dbReference type="EMBL" id="SKA20947.1"/>
    </source>
</evidence>